<dbReference type="Gene3D" id="3.40.50.720">
    <property type="entry name" value="NAD(P)-binding Rossmann-like Domain"/>
    <property type="match status" value="1"/>
</dbReference>
<feature type="domain" description="4Fe-4S ferredoxin-type" evidence="9">
    <location>
        <begin position="1433"/>
        <end position="1462"/>
    </location>
</feature>
<dbReference type="SUPFAM" id="SSF51905">
    <property type="entry name" value="FAD/NAD(P)-binding domain"/>
    <property type="match status" value="2"/>
</dbReference>
<dbReference type="Pfam" id="PF14691">
    <property type="entry name" value="Fer4_20"/>
    <property type="match status" value="1"/>
</dbReference>
<evidence type="ECO:0000256" key="6">
    <source>
        <dbReference type="ARBA" id="ARBA00023002"/>
    </source>
</evidence>
<keyword evidence="4" id="KW-0479">Metal-binding</keyword>
<keyword evidence="3" id="KW-0004">4Fe-4S</keyword>
<gene>
    <name evidence="10" type="primary">hdlA</name>
    <name evidence="10" type="ORF">PITCH_A520018</name>
</gene>
<sequence>MSDELKGSVMVVGGGVAGIQASLDLADSGYYVYLVERRSAIGGVMAQLDKTFPTNDCSMCIISPKLVEAGRHLNIELMTLTEIEEVTGEAGNFTVRLLQQPRFIDMEKCTACGECAKACPVDLPNQFDEGLSDRKAAYKLYPQAMPGAYVIEKTGKAPCRLACPAGINVQGYVQMVKEGKYKEALEIIMEDLPLPGVLGRICPHGCEDACRRCDVDNPVAIRDLKRLAADQFDPREILIECLPGRDEKVAIIGSGPAGLSAAYHLAKNGIKPTIFEALSEAGGMLRVGIPDHRLPRKVLDREIEIITKLGVEIKLNSPLGPDLTVDYLLNDGYKVVYLAIGAHKGIELGVPGEKAEGVRQGVDFLRELNLTGKAKAGKKVAIIGGGNVAIDVARSAARMNADEVNIIYRRTRSEMPAWEEEIKAAETEGVKITYLSAPQEILTIDGKVSGVRCIRMELGEPDSSGRRRPVPIPGSEYDLEIDQLIPAIGQRPDLSSIEDVIGVKFSRWGTVEVDPITYATKRDGVFAGGDLQTGPWVAIGAIAAGREAAESIIRYLDGRDMAEGREPITKENPIYRPILVGEPKKERAKMPELSPDERKGNFNEVELGYDKDAGAKEAARCLNCGYCSECLQCADACMAGAVDHRMRPVERTVQVGGVILAPGFTPFDPSPYSTYLYGHHPNVVTSIEFERMLSASGPFQGRLVRPSDHKEPEKIAWLQCVGSRDINRADHGYCSSVCCMYAVKQSVIAKEHSGKDVDAAIFYMDMRTFGKDFDRYRNRAEDENHVRFIRARVHTIDPVMGDDLKIRYVTESGEIVDELFDLIVLSIGLSPVEGVVELANRLGIELNHHGFINTKDLAPVKTSREGIYVCGASQAPKDIPQSVMEASAAAAAATERLANVRNTMTRTRKLPEEIDVSGQKPRIGVFVCNCGINIGGIADVPAVREYAKGLPNVVHVEDNLFTCSQDNQDKIKNVIKEHGINRVVVASCSPRTHEPLFQETIREAGLNPYLFEMANIRDQNTWVHMHNPDIATQKAKDLVRMAVAKAAHIEPLHEVTLGVKQAVLVIGGGIAGMEAALGMADQGFQAFLVERSDILGGVANMLHTTWRDEKIEPYLTELIRRINDHERVRLFLRSEAVETTGIIGNFLTTIITGRERITSTTVEHGATILATGGMEYKPDEYLYGRHPSVMTHLDLDEALRNNSDTVTKAETIVFIQCVGSRIPDRPYCSRLCCTHSLKSALKFKEQNPHTKVVIIYRDIRSYGFREDLYKEARKKGVVFIRYDEDRRPEALLDDQNRLILTAWDHILQRPVQMNPDLLVLAAAVLPNENRDLFELFKVPVNSDGFLVEAHAKLRPVEFASEGLFLAGLAHYPKSVDETIAQAMATVSRAMTILAKDSIKAGGVVADLIDPSRCAACLACVRSCPYCVPRIREGRAVIEPAECHGCGVCAAECPAKVITLKHFTDEQILAKSHALFDRRLKAA</sequence>
<name>A0A445N0V5_9BACT</name>
<protein>
    <submittedName>
        <fullName evidence="10">HdlA1: heterodisulfide reductase-like protein, iron-sulfur subunit</fullName>
    </submittedName>
</protein>
<dbReference type="PANTHER" id="PTHR43498:SF1">
    <property type="entry name" value="COB--COM HETERODISULFIDE REDUCTASE IRON-SULFUR SUBUNIT A"/>
    <property type="match status" value="1"/>
</dbReference>
<evidence type="ECO:0000256" key="8">
    <source>
        <dbReference type="ARBA" id="ARBA00023014"/>
    </source>
</evidence>
<dbReference type="InterPro" id="IPR036188">
    <property type="entry name" value="FAD/NAD-bd_sf"/>
</dbReference>
<evidence type="ECO:0000256" key="3">
    <source>
        <dbReference type="ARBA" id="ARBA00022485"/>
    </source>
</evidence>
<evidence type="ECO:0000256" key="5">
    <source>
        <dbReference type="ARBA" id="ARBA00022827"/>
    </source>
</evidence>
<organism evidence="10">
    <name type="scientific">uncultured Desulfobacterium sp</name>
    <dbReference type="NCBI Taxonomy" id="201089"/>
    <lineage>
        <taxon>Bacteria</taxon>
        <taxon>Pseudomonadati</taxon>
        <taxon>Thermodesulfobacteriota</taxon>
        <taxon>Desulfobacteria</taxon>
        <taxon>Desulfobacterales</taxon>
        <taxon>Desulfobacteriaceae</taxon>
        <taxon>Desulfobacterium</taxon>
        <taxon>environmental samples</taxon>
    </lineage>
</organism>
<dbReference type="Pfam" id="PF00037">
    <property type="entry name" value="Fer4"/>
    <property type="match status" value="1"/>
</dbReference>
<evidence type="ECO:0000256" key="1">
    <source>
        <dbReference type="ARBA" id="ARBA00001974"/>
    </source>
</evidence>
<feature type="domain" description="4Fe-4S ferredoxin-type" evidence="9">
    <location>
        <begin position="99"/>
        <end position="130"/>
    </location>
</feature>
<dbReference type="Gene3D" id="3.50.50.60">
    <property type="entry name" value="FAD/NAD(P)-binding domain"/>
    <property type="match status" value="3"/>
</dbReference>
<dbReference type="EMBL" id="OJIN01000195">
    <property type="protein sequence ID" value="SPD75313.1"/>
    <property type="molecule type" value="Genomic_DNA"/>
</dbReference>
<dbReference type="InterPro" id="IPR039650">
    <property type="entry name" value="HdrA-like"/>
</dbReference>
<dbReference type="PRINTS" id="PR00419">
    <property type="entry name" value="ADXRDTASE"/>
</dbReference>
<comment type="similarity">
    <text evidence="2">Belongs to the HdrA family.</text>
</comment>
<dbReference type="PANTHER" id="PTHR43498">
    <property type="entry name" value="FERREDOXIN:COB-COM HETERODISULFIDE REDUCTASE SUBUNIT A"/>
    <property type="match status" value="1"/>
</dbReference>
<evidence type="ECO:0000313" key="10">
    <source>
        <dbReference type="EMBL" id="SPD75313.1"/>
    </source>
</evidence>
<keyword evidence="5" id="KW-0285">Flavoprotein</keyword>
<evidence type="ECO:0000256" key="2">
    <source>
        <dbReference type="ARBA" id="ARBA00006561"/>
    </source>
</evidence>
<dbReference type="InterPro" id="IPR023753">
    <property type="entry name" value="FAD/NAD-binding_dom"/>
</dbReference>
<proteinExistence type="inferred from homology"/>
<dbReference type="Gene3D" id="3.30.70.20">
    <property type="match status" value="1"/>
</dbReference>
<evidence type="ECO:0000256" key="7">
    <source>
        <dbReference type="ARBA" id="ARBA00023004"/>
    </source>
</evidence>
<dbReference type="Gene3D" id="1.10.1060.10">
    <property type="entry name" value="Alpha-helical ferredoxin"/>
    <property type="match status" value="1"/>
</dbReference>
<dbReference type="InterPro" id="IPR017896">
    <property type="entry name" value="4Fe4S_Fe-S-bd"/>
</dbReference>
<accession>A0A445N0V5</accession>
<dbReference type="InterPro" id="IPR017900">
    <property type="entry name" value="4Fe4S_Fe_S_CS"/>
</dbReference>
<dbReference type="GO" id="GO:0051539">
    <property type="term" value="F:4 iron, 4 sulfur cluster binding"/>
    <property type="evidence" value="ECO:0007669"/>
    <property type="project" value="UniProtKB-KW"/>
</dbReference>
<dbReference type="PROSITE" id="PS00198">
    <property type="entry name" value="4FE4S_FER_1"/>
    <property type="match status" value="2"/>
</dbReference>
<comment type="cofactor">
    <cofactor evidence="1">
        <name>FAD</name>
        <dbReference type="ChEBI" id="CHEBI:57692"/>
    </cofactor>
</comment>
<dbReference type="Pfam" id="PF07992">
    <property type="entry name" value="Pyr_redox_2"/>
    <property type="match status" value="2"/>
</dbReference>
<dbReference type="Pfam" id="PF13237">
    <property type="entry name" value="Fer4_10"/>
    <property type="match status" value="1"/>
</dbReference>
<dbReference type="InterPro" id="IPR028261">
    <property type="entry name" value="DPD_II"/>
</dbReference>
<dbReference type="PROSITE" id="PS51379">
    <property type="entry name" value="4FE4S_FER_2"/>
    <property type="match status" value="3"/>
</dbReference>
<feature type="domain" description="4Fe-4S ferredoxin-type" evidence="9">
    <location>
        <begin position="1404"/>
        <end position="1432"/>
    </location>
</feature>
<evidence type="ECO:0000256" key="4">
    <source>
        <dbReference type="ARBA" id="ARBA00022723"/>
    </source>
</evidence>
<dbReference type="SUPFAM" id="SSF51971">
    <property type="entry name" value="Nucleotide-binding domain"/>
    <property type="match status" value="2"/>
</dbReference>
<dbReference type="InterPro" id="IPR009051">
    <property type="entry name" value="Helical_ferredxn"/>
</dbReference>
<evidence type="ECO:0000259" key="9">
    <source>
        <dbReference type="PROSITE" id="PS51379"/>
    </source>
</evidence>
<reference evidence="10" key="1">
    <citation type="submission" date="2018-01" db="EMBL/GenBank/DDBJ databases">
        <authorList>
            <person name="Regsiter A."/>
            <person name="William W."/>
        </authorList>
    </citation>
    <scope>NUCLEOTIDE SEQUENCE</scope>
    <source>
        <strain evidence="10">TRIP AH-1</strain>
    </source>
</reference>
<keyword evidence="7" id="KW-0408">Iron</keyword>
<dbReference type="Pfam" id="PF12831">
    <property type="entry name" value="FAD_oxidored"/>
    <property type="match status" value="2"/>
</dbReference>
<keyword evidence="5" id="KW-0274">FAD</keyword>
<dbReference type="GO" id="GO:0016491">
    <property type="term" value="F:oxidoreductase activity"/>
    <property type="evidence" value="ECO:0007669"/>
    <property type="project" value="UniProtKB-KW"/>
</dbReference>
<dbReference type="GO" id="GO:0046872">
    <property type="term" value="F:metal ion binding"/>
    <property type="evidence" value="ECO:0007669"/>
    <property type="project" value="UniProtKB-KW"/>
</dbReference>
<dbReference type="SUPFAM" id="SSF54862">
    <property type="entry name" value="4Fe-4S ferredoxins"/>
    <property type="match status" value="1"/>
</dbReference>
<keyword evidence="8" id="KW-0411">Iron-sulfur</keyword>
<keyword evidence="6" id="KW-0560">Oxidoreductase</keyword>
<dbReference type="SUPFAM" id="SSF46548">
    <property type="entry name" value="alpha-helical ferredoxin"/>
    <property type="match status" value="1"/>
</dbReference>